<dbReference type="EMBL" id="CP044622">
    <property type="protein sequence ID" value="QRD81315.1"/>
    <property type="molecule type" value="Genomic_DNA"/>
</dbReference>
<evidence type="ECO:0000313" key="2">
    <source>
        <dbReference type="Proteomes" id="UP000596276"/>
    </source>
</evidence>
<reference evidence="2" key="1">
    <citation type="journal article" date="2021" name="G3 (Bethesda)">
        <title>Chromosome assembled and annotated genome sequence of Aspergillus flavus NRRL 3357.</title>
        <authorList>
            <person name="Skerker J.M."/>
            <person name="Pianalto K.M."/>
            <person name="Mondo S.J."/>
            <person name="Yang K."/>
            <person name="Arkin A.P."/>
            <person name="Keller N.P."/>
            <person name="Grigoriev I.V."/>
            <person name="Louise Glass N.L."/>
        </authorList>
    </citation>
    <scope>NUCLEOTIDE SEQUENCE [LARGE SCALE GENOMIC DNA]</scope>
    <source>
        <strain evidence="2">ATCC 200026 / FGSC A1120 / IAM 13836 / NRRL 3357 / JCM 12722 / SRRC 167</strain>
    </source>
</reference>
<protein>
    <submittedName>
        <fullName evidence="1">Uncharacterized protein</fullName>
    </submittedName>
</protein>
<proteinExistence type="predicted"/>
<name>A0A7G5JTX3_ASPFN</name>
<organism evidence="1 2">
    <name type="scientific">Aspergillus flavus (strain ATCC 200026 / FGSC A1120 / IAM 13836 / NRRL 3357 / JCM 12722 / SRRC 167)</name>
    <dbReference type="NCBI Taxonomy" id="332952"/>
    <lineage>
        <taxon>Eukaryota</taxon>
        <taxon>Fungi</taxon>
        <taxon>Dikarya</taxon>
        <taxon>Ascomycota</taxon>
        <taxon>Pezizomycotina</taxon>
        <taxon>Eurotiomycetes</taxon>
        <taxon>Eurotiomycetidae</taxon>
        <taxon>Eurotiales</taxon>
        <taxon>Aspergillaceae</taxon>
        <taxon>Aspergillus</taxon>
        <taxon>Aspergillus subgen. Circumdati</taxon>
    </lineage>
</organism>
<accession>A0A7G5JTX3</accession>
<sequence length="244" mass="28556">MDCITQSSVHTSKSHPLQIFHRYNHQRATQHLIELYEAYTSDPTDEQKLLVAIEKIDSINSRIRDLNEESQLPLDSGVIDYGVFIYGWERNKTDNSKQQLEVLCRRNQYMKGWSCIPPHHDYGYFDYENNKTLSVILPLWLQLVWALLKKKQLDFVDDVEVTLLSHASSEACSLQPVCLDIPTVLSLLHQMGRLLDKGKKKQNCVRIASEYEDTRETIRRMFKFEGFQTDWIPSSMEEEQTISR</sequence>
<gene>
    <name evidence="1" type="ORF">F9C07_2099041</name>
</gene>
<keyword evidence="2" id="KW-1185">Reference proteome</keyword>
<evidence type="ECO:0000313" key="1">
    <source>
        <dbReference type="EMBL" id="QRD81315.1"/>
    </source>
</evidence>
<dbReference type="AlphaFoldDB" id="A0A7G5JTX3"/>
<dbReference type="VEuPathDB" id="FungiDB:F9C07_2099041"/>
<dbReference type="Proteomes" id="UP000596276">
    <property type="component" value="Chromosome 2"/>
</dbReference>